<comment type="subcellular location">
    <subcellularLocation>
        <location evidence="1">Cell membrane</location>
        <topology evidence="1">Multi-pass membrane protein</topology>
    </subcellularLocation>
</comment>
<evidence type="ECO:0000256" key="2">
    <source>
        <dbReference type="ARBA" id="ARBA00022475"/>
    </source>
</evidence>
<feature type="transmembrane region" description="Helical" evidence="8">
    <location>
        <begin position="111"/>
        <end position="142"/>
    </location>
</feature>
<protein>
    <recommendedName>
        <fullName evidence="9">Glycosyltransferase RgtA/B/C/D-like domain-containing protein</fullName>
    </recommendedName>
</protein>
<evidence type="ECO:0000256" key="3">
    <source>
        <dbReference type="ARBA" id="ARBA00022676"/>
    </source>
</evidence>
<keyword evidence="7 8" id="KW-0472">Membrane</keyword>
<feature type="transmembrane region" description="Helical" evidence="8">
    <location>
        <begin position="311"/>
        <end position="329"/>
    </location>
</feature>
<feature type="transmembrane region" description="Helical" evidence="8">
    <location>
        <begin position="154"/>
        <end position="187"/>
    </location>
</feature>
<keyword evidence="5 8" id="KW-0812">Transmembrane</keyword>
<name>A0A2A5ATA4_9GAMM</name>
<keyword evidence="2" id="KW-1003">Cell membrane</keyword>
<dbReference type="PANTHER" id="PTHR33908">
    <property type="entry name" value="MANNOSYLTRANSFERASE YKCB-RELATED"/>
    <property type="match status" value="1"/>
</dbReference>
<evidence type="ECO:0000256" key="4">
    <source>
        <dbReference type="ARBA" id="ARBA00022679"/>
    </source>
</evidence>
<keyword evidence="6 8" id="KW-1133">Transmembrane helix</keyword>
<dbReference type="Pfam" id="PF13231">
    <property type="entry name" value="PMT_2"/>
    <property type="match status" value="1"/>
</dbReference>
<feature type="transmembrane region" description="Helical" evidence="8">
    <location>
        <begin position="199"/>
        <end position="219"/>
    </location>
</feature>
<dbReference type="InterPro" id="IPR050297">
    <property type="entry name" value="LipidA_mod_glycosyltrf_83"/>
</dbReference>
<evidence type="ECO:0000256" key="8">
    <source>
        <dbReference type="SAM" id="Phobius"/>
    </source>
</evidence>
<evidence type="ECO:0000259" key="9">
    <source>
        <dbReference type="Pfam" id="PF13231"/>
    </source>
</evidence>
<accession>A0A2A5ATA4</accession>
<evidence type="ECO:0000313" key="10">
    <source>
        <dbReference type="EMBL" id="PCJ22564.1"/>
    </source>
</evidence>
<proteinExistence type="predicted"/>
<sequence length="644" mass="71900">MLKSNSHRKSPIALKLFYAGFCLLLIGKLFLASVLDLYSDEVFYWQASMYPAIAYSDLPFMTALLIGIGSAIEPGSTLAARALFIILGSSLPMLVYWLARPITNSQQAIEAAALTLCLPLAGFLGLLAVPDVPLLFFGLLSIGFFERSLRTNRLLYWCATGLVVALGLCTHYRFFLYPAAAILFLMVFKSEQKQWKNPYLWLTVGISSLGLIPIAWFNLSYQLSSASFYFVDRHPWEFQASGLLHIFKQAGLVTPPLYAVFVYTVYLLYRRAANGDRAAGLLLSFSLVNILVYLLLAPWTDATSTSIHWPLSGYFPLLVFTPLTIRILFKNVSQRWSLNSSRLIVLSIPAIGFIGTFIALIGVGSQAFQVQLQPVLGSGVLSNKMAGWKEFSQHTANILQSEFATTTPVIVTDNYYTSAQTGFARLSDESYTMDNDKAIRDGRITQYRLWRREISGLSDVAGRSVLFVTEDSTLTVPDKHAMMLEVCKRVDQLQYIDELNLFNGDKTFSFYKANSLLDTSSESDYRYSPCPFPAQAWIDQPLENAELTGNITISGWAFNEDIGVEAVYLVIDGIRAGTSNYGSNRQDVEKTKNVLTDPNSPNLGFNINFDTVTLTNGYHQLSIEIENQLGIMQRYGNRRISISN</sequence>
<dbReference type="Proteomes" id="UP000218327">
    <property type="component" value="Unassembled WGS sequence"/>
</dbReference>
<comment type="caution">
    <text evidence="10">The sequence shown here is derived from an EMBL/GenBank/DDBJ whole genome shotgun (WGS) entry which is preliminary data.</text>
</comment>
<organism evidence="10 11">
    <name type="scientific">SAR86 cluster bacterium</name>
    <dbReference type="NCBI Taxonomy" id="2030880"/>
    <lineage>
        <taxon>Bacteria</taxon>
        <taxon>Pseudomonadati</taxon>
        <taxon>Pseudomonadota</taxon>
        <taxon>Gammaproteobacteria</taxon>
        <taxon>SAR86 cluster</taxon>
    </lineage>
</organism>
<dbReference type="PANTHER" id="PTHR33908:SF11">
    <property type="entry name" value="MEMBRANE PROTEIN"/>
    <property type="match status" value="1"/>
</dbReference>
<feature type="transmembrane region" description="Helical" evidence="8">
    <location>
        <begin position="12"/>
        <end position="31"/>
    </location>
</feature>
<gene>
    <name evidence="10" type="ORF">COA96_14055</name>
</gene>
<dbReference type="GO" id="GO:0009103">
    <property type="term" value="P:lipopolysaccharide biosynthetic process"/>
    <property type="evidence" value="ECO:0007669"/>
    <property type="project" value="UniProtKB-ARBA"/>
</dbReference>
<feature type="domain" description="Glycosyltransferase RgtA/B/C/D-like" evidence="9">
    <location>
        <begin position="58"/>
        <end position="213"/>
    </location>
</feature>
<dbReference type="GO" id="GO:0005886">
    <property type="term" value="C:plasma membrane"/>
    <property type="evidence" value="ECO:0007669"/>
    <property type="project" value="UniProtKB-SubCell"/>
</dbReference>
<evidence type="ECO:0000256" key="6">
    <source>
        <dbReference type="ARBA" id="ARBA00022989"/>
    </source>
</evidence>
<feature type="transmembrane region" description="Helical" evidence="8">
    <location>
        <begin position="78"/>
        <end position="99"/>
    </location>
</feature>
<dbReference type="GO" id="GO:0016763">
    <property type="term" value="F:pentosyltransferase activity"/>
    <property type="evidence" value="ECO:0007669"/>
    <property type="project" value="TreeGrafter"/>
</dbReference>
<keyword evidence="4" id="KW-0808">Transferase</keyword>
<evidence type="ECO:0000256" key="7">
    <source>
        <dbReference type="ARBA" id="ARBA00023136"/>
    </source>
</evidence>
<evidence type="ECO:0000256" key="5">
    <source>
        <dbReference type="ARBA" id="ARBA00022692"/>
    </source>
</evidence>
<keyword evidence="3" id="KW-0328">Glycosyltransferase</keyword>
<feature type="transmembrane region" description="Helical" evidence="8">
    <location>
        <begin position="341"/>
        <end position="363"/>
    </location>
</feature>
<dbReference type="EMBL" id="NVVJ01000057">
    <property type="protein sequence ID" value="PCJ22564.1"/>
    <property type="molecule type" value="Genomic_DNA"/>
</dbReference>
<feature type="transmembrane region" description="Helical" evidence="8">
    <location>
        <begin position="246"/>
        <end position="269"/>
    </location>
</feature>
<evidence type="ECO:0000313" key="11">
    <source>
        <dbReference type="Proteomes" id="UP000218327"/>
    </source>
</evidence>
<evidence type="ECO:0000256" key="1">
    <source>
        <dbReference type="ARBA" id="ARBA00004651"/>
    </source>
</evidence>
<feature type="transmembrane region" description="Helical" evidence="8">
    <location>
        <begin position="281"/>
        <end position="299"/>
    </location>
</feature>
<dbReference type="AlphaFoldDB" id="A0A2A5ATA4"/>
<reference evidence="11" key="1">
    <citation type="submission" date="2017-08" db="EMBL/GenBank/DDBJ databases">
        <title>A dynamic microbial community with high functional redundancy inhabits the cold, oxic subseafloor aquifer.</title>
        <authorList>
            <person name="Tully B.J."/>
            <person name="Wheat C.G."/>
            <person name="Glazer B.T."/>
            <person name="Huber J.A."/>
        </authorList>
    </citation>
    <scope>NUCLEOTIDE SEQUENCE [LARGE SCALE GENOMIC DNA]</scope>
</reference>
<dbReference type="InterPro" id="IPR038731">
    <property type="entry name" value="RgtA/B/C-like"/>
</dbReference>